<evidence type="ECO:0000256" key="8">
    <source>
        <dbReference type="ARBA" id="ARBA00022737"/>
    </source>
</evidence>
<dbReference type="Gene3D" id="3.40.50.10490">
    <property type="entry name" value="Glucose-6-phosphate isomerase like protein, domain 1"/>
    <property type="match status" value="2"/>
</dbReference>
<keyword evidence="5 10" id="KW-0963">Cytoplasm</keyword>
<evidence type="ECO:0000256" key="4">
    <source>
        <dbReference type="ARBA" id="ARBA00016090"/>
    </source>
</evidence>
<dbReference type="Proteomes" id="UP000440224">
    <property type="component" value="Unassembled WGS sequence"/>
</dbReference>
<keyword evidence="7 10" id="KW-0808">Transferase</keyword>
<organism evidence="13 14">
    <name type="scientific">Polyangium spumosum</name>
    <dbReference type="NCBI Taxonomy" id="889282"/>
    <lineage>
        <taxon>Bacteria</taxon>
        <taxon>Pseudomonadati</taxon>
        <taxon>Myxococcota</taxon>
        <taxon>Polyangia</taxon>
        <taxon>Polyangiales</taxon>
        <taxon>Polyangiaceae</taxon>
        <taxon>Polyangium</taxon>
    </lineage>
</organism>
<dbReference type="GO" id="GO:0006487">
    <property type="term" value="P:protein N-linked glycosylation"/>
    <property type="evidence" value="ECO:0007669"/>
    <property type="project" value="TreeGrafter"/>
</dbReference>
<dbReference type="FunFam" id="3.60.20.10:FF:000006">
    <property type="entry name" value="Glutamine--fructose-6-phosphate aminotransferase [isomerizing]"/>
    <property type="match status" value="1"/>
</dbReference>
<dbReference type="Pfam" id="PF13522">
    <property type="entry name" value="GATase_6"/>
    <property type="match status" value="1"/>
</dbReference>
<dbReference type="NCBIfam" id="TIGR01135">
    <property type="entry name" value="glmS"/>
    <property type="match status" value="1"/>
</dbReference>
<dbReference type="FunFam" id="3.40.50.10490:FF:000001">
    <property type="entry name" value="Glutamine--fructose-6-phosphate aminotransferase [isomerizing]"/>
    <property type="match status" value="1"/>
</dbReference>
<comment type="subcellular location">
    <subcellularLocation>
        <location evidence="2 10">Cytoplasm</location>
    </subcellularLocation>
</comment>
<dbReference type="InterPro" id="IPR001347">
    <property type="entry name" value="SIS_dom"/>
</dbReference>
<dbReference type="GO" id="GO:0005975">
    <property type="term" value="P:carbohydrate metabolic process"/>
    <property type="evidence" value="ECO:0007669"/>
    <property type="project" value="UniProtKB-UniRule"/>
</dbReference>
<dbReference type="InterPro" id="IPR035490">
    <property type="entry name" value="GlmS/FrlB_SIS"/>
</dbReference>
<keyword evidence="14" id="KW-1185">Reference proteome</keyword>
<dbReference type="SUPFAM" id="SSF56235">
    <property type="entry name" value="N-terminal nucleophile aminohydrolases (Ntn hydrolases)"/>
    <property type="match status" value="1"/>
</dbReference>
<evidence type="ECO:0000313" key="14">
    <source>
        <dbReference type="Proteomes" id="UP000440224"/>
    </source>
</evidence>
<dbReference type="GO" id="GO:0006047">
    <property type="term" value="P:UDP-N-acetylglucosamine metabolic process"/>
    <property type="evidence" value="ECO:0007669"/>
    <property type="project" value="TreeGrafter"/>
</dbReference>
<reference evidence="13 14" key="1">
    <citation type="submission" date="2019-10" db="EMBL/GenBank/DDBJ databases">
        <title>A soil myxobacterium in the family Polyangiaceae.</title>
        <authorList>
            <person name="Li Y."/>
            <person name="Wang J."/>
        </authorList>
    </citation>
    <scope>NUCLEOTIDE SEQUENCE [LARGE SCALE GENOMIC DNA]</scope>
    <source>
        <strain evidence="13 14">DSM 14734</strain>
    </source>
</reference>
<dbReference type="RefSeq" id="WP_153823690.1">
    <property type="nucleotide sequence ID" value="NZ_WJIE01000014.1"/>
</dbReference>
<keyword evidence="6 10" id="KW-0032">Aminotransferase</keyword>
<dbReference type="InterPro" id="IPR047084">
    <property type="entry name" value="GFAT_N"/>
</dbReference>
<dbReference type="CDD" id="cd00714">
    <property type="entry name" value="GFAT"/>
    <property type="match status" value="1"/>
</dbReference>
<dbReference type="CDD" id="cd05009">
    <property type="entry name" value="SIS_GlmS_GlmD_2"/>
    <property type="match status" value="1"/>
</dbReference>
<evidence type="ECO:0000259" key="11">
    <source>
        <dbReference type="PROSITE" id="PS51278"/>
    </source>
</evidence>
<proteinExistence type="inferred from homology"/>
<dbReference type="PANTHER" id="PTHR10937">
    <property type="entry name" value="GLUCOSAMINE--FRUCTOSE-6-PHOSPHATE AMINOTRANSFERASE, ISOMERIZING"/>
    <property type="match status" value="1"/>
</dbReference>
<feature type="active site" description="Nucleophile; for GATase activity" evidence="10">
    <location>
        <position position="2"/>
    </location>
</feature>
<dbReference type="NCBIfam" id="NF001484">
    <property type="entry name" value="PRK00331.1"/>
    <property type="match status" value="1"/>
</dbReference>
<dbReference type="PANTHER" id="PTHR10937:SF0">
    <property type="entry name" value="GLUTAMINE--FRUCTOSE-6-PHOSPHATE TRANSAMINASE (ISOMERIZING)"/>
    <property type="match status" value="1"/>
</dbReference>
<dbReference type="AlphaFoldDB" id="A0A6N7PXC8"/>
<evidence type="ECO:0000256" key="10">
    <source>
        <dbReference type="HAMAP-Rule" id="MF_00164"/>
    </source>
</evidence>
<comment type="subunit">
    <text evidence="10">Homodimer.</text>
</comment>
<dbReference type="InterPro" id="IPR005855">
    <property type="entry name" value="GFAT"/>
</dbReference>
<feature type="domain" description="SIS" evidence="12">
    <location>
        <begin position="465"/>
        <end position="606"/>
    </location>
</feature>
<accession>A0A6N7PXC8</accession>
<dbReference type="SUPFAM" id="SSF53697">
    <property type="entry name" value="SIS domain"/>
    <property type="match status" value="1"/>
</dbReference>
<dbReference type="GO" id="GO:0004360">
    <property type="term" value="F:glutamine-fructose-6-phosphate transaminase (isomerizing) activity"/>
    <property type="evidence" value="ECO:0007669"/>
    <property type="project" value="UniProtKB-UniRule"/>
</dbReference>
<evidence type="ECO:0000256" key="2">
    <source>
        <dbReference type="ARBA" id="ARBA00004496"/>
    </source>
</evidence>
<comment type="function">
    <text evidence="10">Catalyzes the first step in hexosamine metabolism, converting fructose-6P into glucosamine-6P using glutamine as a nitrogen source.</text>
</comment>
<comment type="catalytic activity">
    <reaction evidence="1 10">
        <text>D-fructose 6-phosphate + L-glutamine = D-glucosamine 6-phosphate + L-glutamate</text>
        <dbReference type="Rhea" id="RHEA:13237"/>
        <dbReference type="ChEBI" id="CHEBI:29985"/>
        <dbReference type="ChEBI" id="CHEBI:58359"/>
        <dbReference type="ChEBI" id="CHEBI:58725"/>
        <dbReference type="ChEBI" id="CHEBI:61527"/>
        <dbReference type="EC" id="2.6.1.16"/>
    </reaction>
</comment>
<sequence length="616" mass="66458">MCGIVGYVGTRHAAPIIVDGLRKLEYRGYDSAGVAIHDGRSIEIVRTLGKLARLSEALEKRPLAGSTGIGHTRWATHGRPSEANAHPHSAGPVAVVHNGIIENHVAVRQELEAEGVKFLSDTDTEIVAHLIHRELTRGKKGSGASTSLFAAVQAALRHVVGAYAIAVVSRDEPDVVVVARHGSPLVVGLGEGEMLCGSDIPALLSHTRQMIFLEDGDVAELRASGVRTETVSGEVVTRKAKHIDWSPVQAERGGYKHFMRKEIHEQPEVVEATLRGRIDLAEGDVYAAEMGVPPEVARSIRRVYFVACGTSHHAAIAGRYWMEQLAKVPSVVELASEVRYREPLFYPDDLVIAVSQSGETADTLAAVKAAKAGGARVLSVANVLDSAIPRAADGALYTHAGPEIGVASTKCFTTQLTALLLLAVYVGRRRNTLPQERAQKVLQALWEIPSHQREILGDADYVHAIAKKLVHAKDVLFLGRGLGFPIALEGALKLKEISYAHAEGYAAGEMKHGPIALIDEQLPVVAVCPRDAQYEKMLSNVQEVRAREGQVIAIATKGDEAMLELAQHIVWIPKAPDEVLPLLTVLPLQLIAYFVANLKGNDVDQPRNLAKTVTVE</sequence>
<evidence type="ECO:0000259" key="12">
    <source>
        <dbReference type="PROSITE" id="PS51464"/>
    </source>
</evidence>
<keyword evidence="9" id="KW-0315">Glutamine amidotransferase</keyword>
<dbReference type="HAMAP" id="MF_00164">
    <property type="entry name" value="GlmS"/>
    <property type="match status" value="1"/>
</dbReference>
<gene>
    <name evidence="10 13" type="primary">glmS</name>
    <name evidence="13" type="ORF">GF068_33955</name>
</gene>
<evidence type="ECO:0000256" key="6">
    <source>
        <dbReference type="ARBA" id="ARBA00022576"/>
    </source>
</evidence>
<dbReference type="Pfam" id="PF01380">
    <property type="entry name" value="SIS"/>
    <property type="match status" value="2"/>
</dbReference>
<dbReference type="InterPro" id="IPR035466">
    <property type="entry name" value="GlmS/AgaS_SIS"/>
</dbReference>
<dbReference type="EC" id="2.6.1.16" evidence="3 10"/>
<evidence type="ECO:0000256" key="5">
    <source>
        <dbReference type="ARBA" id="ARBA00022490"/>
    </source>
</evidence>
<dbReference type="InterPro" id="IPR017932">
    <property type="entry name" value="GATase_2_dom"/>
</dbReference>
<dbReference type="InterPro" id="IPR046348">
    <property type="entry name" value="SIS_dom_sf"/>
</dbReference>
<evidence type="ECO:0000313" key="13">
    <source>
        <dbReference type="EMBL" id="MRG96892.1"/>
    </source>
</evidence>
<evidence type="ECO:0000256" key="3">
    <source>
        <dbReference type="ARBA" id="ARBA00012916"/>
    </source>
</evidence>
<dbReference type="PROSITE" id="PS51278">
    <property type="entry name" value="GATASE_TYPE_2"/>
    <property type="match status" value="1"/>
</dbReference>
<dbReference type="GO" id="GO:0097367">
    <property type="term" value="F:carbohydrate derivative binding"/>
    <property type="evidence" value="ECO:0007669"/>
    <property type="project" value="InterPro"/>
</dbReference>
<evidence type="ECO:0000256" key="7">
    <source>
        <dbReference type="ARBA" id="ARBA00022679"/>
    </source>
</evidence>
<evidence type="ECO:0000256" key="1">
    <source>
        <dbReference type="ARBA" id="ARBA00001031"/>
    </source>
</evidence>
<protein>
    <recommendedName>
        <fullName evidence="4 10">Glutamine--fructose-6-phosphate aminotransferase [isomerizing]</fullName>
        <ecNumber evidence="3 10">2.6.1.16</ecNumber>
    </recommendedName>
    <alternativeName>
        <fullName evidence="10">D-fructose-6-phosphate amidotransferase</fullName>
    </alternativeName>
    <alternativeName>
        <fullName evidence="10">GFAT</fullName>
    </alternativeName>
    <alternativeName>
        <fullName evidence="10">Glucosamine-6-phosphate synthase</fullName>
    </alternativeName>
    <alternativeName>
        <fullName evidence="10">Hexosephosphate aminotransferase</fullName>
    </alternativeName>
    <alternativeName>
        <fullName evidence="10">L-glutamine--D-fructose-6-phosphate amidotransferase</fullName>
    </alternativeName>
</protein>
<dbReference type="EMBL" id="WJIE01000014">
    <property type="protein sequence ID" value="MRG96892.1"/>
    <property type="molecule type" value="Genomic_DNA"/>
</dbReference>
<dbReference type="PROSITE" id="PS51464">
    <property type="entry name" value="SIS"/>
    <property type="match status" value="2"/>
</dbReference>
<dbReference type="OrthoDB" id="9761808at2"/>
<evidence type="ECO:0000256" key="9">
    <source>
        <dbReference type="ARBA" id="ARBA00022962"/>
    </source>
</evidence>
<dbReference type="GO" id="GO:0006002">
    <property type="term" value="P:fructose 6-phosphate metabolic process"/>
    <property type="evidence" value="ECO:0007669"/>
    <property type="project" value="TreeGrafter"/>
</dbReference>
<feature type="active site" description="For Fru-6P isomerization activity" evidence="10">
    <location>
        <position position="611"/>
    </location>
</feature>
<name>A0A6N7PXC8_9BACT</name>
<dbReference type="Gene3D" id="3.60.20.10">
    <property type="entry name" value="Glutamine Phosphoribosylpyrophosphate, subunit 1, domain 1"/>
    <property type="match status" value="1"/>
</dbReference>
<dbReference type="GO" id="GO:0005829">
    <property type="term" value="C:cytosol"/>
    <property type="evidence" value="ECO:0007669"/>
    <property type="project" value="TreeGrafter"/>
</dbReference>
<feature type="initiator methionine" description="Removed" evidence="10">
    <location>
        <position position="1"/>
    </location>
</feature>
<feature type="domain" description="SIS" evidence="12">
    <location>
        <begin position="292"/>
        <end position="432"/>
    </location>
</feature>
<dbReference type="InterPro" id="IPR029055">
    <property type="entry name" value="Ntn_hydrolases_N"/>
</dbReference>
<feature type="domain" description="Glutamine amidotransferase type-2" evidence="11">
    <location>
        <begin position="2"/>
        <end position="224"/>
    </location>
</feature>
<comment type="caution">
    <text evidence="13">The sequence shown here is derived from an EMBL/GenBank/DDBJ whole genome shotgun (WGS) entry which is preliminary data.</text>
</comment>
<keyword evidence="8" id="KW-0677">Repeat</keyword>
<dbReference type="CDD" id="cd05008">
    <property type="entry name" value="SIS_GlmS_GlmD_1"/>
    <property type="match status" value="1"/>
</dbReference>